<evidence type="ECO:0000313" key="2">
    <source>
        <dbReference type="Proteomes" id="UP000315901"/>
    </source>
</evidence>
<reference evidence="1 2" key="1">
    <citation type="submission" date="2019-06" db="EMBL/GenBank/DDBJ databases">
        <title>A novel bacterium of genus Marinomonas, isolated from coastal sand.</title>
        <authorList>
            <person name="Huang H."/>
            <person name="Mo K."/>
            <person name="Hu Y."/>
        </authorList>
    </citation>
    <scope>NUCLEOTIDE SEQUENCE [LARGE SCALE GENOMIC DNA]</scope>
    <source>
        <strain evidence="1 2">HB171799</strain>
    </source>
</reference>
<dbReference type="EMBL" id="VFRR01000010">
    <property type="protein sequence ID" value="TPE53326.1"/>
    <property type="molecule type" value="Genomic_DNA"/>
</dbReference>
<dbReference type="AlphaFoldDB" id="A0A501X187"/>
<evidence type="ECO:0000313" key="1">
    <source>
        <dbReference type="EMBL" id="TPE53326.1"/>
    </source>
</evidence>
<gene>
    <name evidence="1" type="ORF">FJM67_06615</name>
</gene>
<dbReference type="NCBIfam" id="TIGR02574">
    <property type="entry name" value="stabl_TIGR02574"/>
    <property type="match status" value="1"/>
</dbReference>
<dbReference type="InterPro" id="IPR013406">
    <property type="entry name" value="CHP02574_addiction_mod"/>
</dbReference>
<proteinExistence type="predicted"/>
<protein>
    <submittedName>
        <fullName evidence="1">Addiction module protein</fullName>
    </submittedName>
</protein>
<name>A0A501X187_9GAMM</name>
<dbReference type="Pfam" id="PF09720">
    <property type="entry name" value="Unstab_antitox"/>
    <property type="match status" value="1"/>
</dbReference>
<keyword evidence="2" id="KW-1185">Reference proteome</keyword>
<dbReference type="OrthoDB" id="5570388at2"/>
<sequence>MMVTLMNFQMIETEALHLPREDRVRLVEKLLNSLGKTSTSLDSEWLNEAKHRAEDIDAGRVSLIEGNKVLEKARKKLK</sequence>
<comment type="caution">
    <text evidence="1">The sequence shown here is derived from an EMBL/GenBank/DDBJ whole genome shotgun (WGS) entry which is preliminary data.</text>
</comment>
<dbReference type="Proteomes" id="UP000315901">
    <property type="component" value="Unassembled WGS sequence"/>
</dbReference>
<accession>A0A501X187</accession>
<organism evidence="1 2">
    <name type="scientific">Maribrevibacterium harenarium</name>
    <dbReference type="NCBI Taxonomy" id="2589817"/>
    <lineage>
        <taxon>Bacteria</taxon>
        <taxon>Pseudomonadati</taxon>
        <taxon>Pseudomonadota</taxon>
        <taxon>Gammaproteobacteria</taxon>
        <taxon>Oceanospirillales</taxon>
        <taxon>Oceanospirillaceae</taxon>
        <taxon>Maribrevibacterium</taxon>
    </lineage>
</organism>